<comment type="similarity">
    <text evidence="1">Belongs to the F420H(2)-dependent quinone reductase family.</text>
</comment>
<evidence type="ECO:0000256" key="1">
    <source>
        <dbReference type="ARBA" id="ARBA00008710"/>
    </source>
</evidence>
<name>A0A1N7EP80_9NOCA</name>
<dbReference type="NCBIfam" id="TIGR00026">
    <property type="entry name" value="hi_GC_TIGR00026"/>
    <property type="match status" value="1"/>
</dbReference>
<evidence type="ECO:0000313" key="4">
    <source>
        <dbReference type="Proteomes" id="UP000186218"/>
    </source>
</evidence>
<dbReference type="GO" id="GO:0016491">
    <property type="term" value="F:oxidoreductase activity"/>
    <property type="evidence" value="ECO:0007669"/>
    <property type="project" value="InterPro"/>
</dbReference>
<dbReference type="EMBL" id="FTNT01000003">
    <property type="protein sequence ID" value="SIR89913.1"/>
    <property type="molecule type" value="Genomic_DNA"/>
</dbReference>
<dbReference type="InterPro" id="IPR012349">
    <property type="entry name" value="Split_barrel_FMN-bd"/>
</dbReference>
<dbReference type="Pfam" id="PF04075">
    <property type="entry name" value="F420H2_quin_red"/>
    <property type="match status" value="1"/>
</dbReference>
<keyword evidence="4" id="KW-1185">Reference proteome</keyword>
<evidence type="ECO:0000313" key="3">
    <source>
        <dbReference type="EMBL" id="SIR89913.1"/>
    </source>
</evidence>
<dbReference type="PANTHER" id="PTHR39428:SF1">
    <property type="entry name" value="F420H(2)-DEPENDENT QUINONE REDUCTASE RV1261C"/>
    <property type="match status" value="1"/>
</dbReference>
<sequence>MGILTPLAVKIGATPWMPKLLPVIVAVDTRLQRWSRDRVSLLDLAGLPNLTLRVAGRKSGAVRETPLLCAPRGDEFVIAGSYFGGDKNPVWVLNLRAAERAEVIWHGNTIPVASQEVTGDERTALWDALLAVWPNYAVYEQRTTRHIPVFLLTPVAPAGR</sequence>
<dbReference type="RefSeq" id="WP_076478022.1">
    <property type="nucleotide sequence ID" value="NZ_FTNT01000003.1"/>
</dbReference>
<accession>A0A1N7EP80</accession>
<dbReference type="Gene3D" id="2.30.110.10">
    <property type="entry name" value="Electron Transport, Fmn-binding Protein, Chain A"/>
    <property type="match status" value="1"/>
</dbReference>
<comment type="catalytic activity">
    <reaction evidence="2">
        <text>oxidized coenzyme F420-(gamma-L-Glu)(n) + a quinol + H(+) = reduced coenzyme F420-(gamma-L-Glu)(n) + a quinone</text>
        <dbReference type="Rhea" id="RHEA:39663"/>
        <dbReference type="Rhea" id="RHEA-COMP:12939"/>
        <dbReference type="Rhea" id="RHEA-COMP:14378"/>
        <dbReference type="ChEBI" id="CHEBI:15378"/>
        <dbReference type="ChEBI" id="CHEBI:24646"/>
        <dbReference type="ChEBI" id="CHEBI:132124"/>
        <dbReference type="ChEBI" id="CHEBI:133980"/>
        <dbReference type="ChEBI" id="CHEBI:139511"/>
    </reaction>
</comment>
<evidence type="ECO:0000256" key="2">
    <source>
        <dbReference type="ARBA" id="ARBA00049106"/>
    </source>
</evidence>
<dbReference type="PANTHER" id="PTHR39428">
    <property type="entry name" value="F420H(2)-DEPENDENT QUINONE REDUCTASE RV1261C"/>
    <property type="match status" value="1"/>
</dbReference>
<dbReference type="AlphaFoldDB" id="A0A1N7EP80"/>
<reference evidence="3 4" key="1">
    <citation type="submission" date="2017-01" db="EMBL/GenBank/DDBJ databases">
        <authorList>
            <person name="Mah S.A."/>
            <person name="Swanson W.J."/>
            <person name="Moy G.W."/>
            <person name="Vacquier V.D."/>
        </authorList>
    </citation>
    <scope>NUCLEOTIDE SEQUENCE [LARGE SCALE GENOMIC DNA]</scope>
    <source>
        <strain evidence="3 4">CPCC 203464</strain>
    </source>
</reference>
<dbReference type="STRING" id="1344003.SAMN05445060_1524"/>
<dbReference type="OrthoDB" id="8225825at2"/>
<dbReference type="GO" id="GO:0070967">
    <property type="term" value="F:coenzyme F420 binding"/>
    <property type="evidence" value="ECO:0007669"/>
    <property type="project" value="TreeGrafter"/>
</dbReference>
<gene>
    <name evidence="3" type="ORF">SAMN05445060_1524</name>
</gene>
<dbReference type="Proteomes" id="UP000186218">
    <property type="component" value="Unassembled WGS sequence"/>
</dbReference>
<dbReference type="GO" id="GO:0005886">
    <property type="term" value="C:plasma membrane"/>
    <property type="evidence" value="ECO:0007669"/>
    <property type="project" value="TreeGrafter"/>
</dbReference>
<protein>
    <submittedName>
        <fullName evidence="3">Deazaflavin-dependent oxidoreductase, nitroreductase family</fullName>
    </submittedName>
</protein>
<organism evidence="3 4">
    <name type="scientific">Williamsia sterculiae</name>
    <dbReference type="NCBI Taxonomy" id="1344003"/>
    <lineage>
        <taxon>Bacteria</taxon>
        <taxon>Bacillati</taxon>
        <taxon>Actinomycetota</taxon>
        <taxon>Actinomycetes</taxon>
        <taxon>Mycobacteriales</taxon>
        <taxon>Nocardiaceae</taxon>
        <taxon>Williamsia</taxon>
    </lineage>
</organism>
<proteinExistence type="inferred from homology"/>
<dbReference type="InterPro" id="IPR004378">
    <property type="entry name" value="F420H2_quin_Rdtase"/>
</dbReference>